<feature type="region of interest" description="Disordered" evidence="1">
    <location>
        <begin position="127"/>
        <end position="164"/>
    </location>
</feature>
<feature type="compositionally biased region" description="Basic residues" evidence="1">
    <location>
        <begin position="25"/>
        <end position="41"/>
    </location>
</feature>
<name>A0ABP1QBV1_9HEXA</name>
<protein>
    <submittedName>
        <fullName evidence="2">Uncharacterized protein</fullName>
    </submittedName>
</protein>
<evidence type="ECO:0000313" key="3">
    <source>
        <dbReference type="Proteomes" id="UP001642540"/>
    </source>
</evidence>
<feature type="compositionally biased region" description="Basic residues" evidence="1">
    <location>
        <begin position="152"/>
        <end position="162"/>
    </location>
</feature>
<dbReference type="Proteomes" id="UP001642540">
    <property type="component" value="Unassembled WGS sequence"/>
</dbReference>
<keyword evidence="3" id="KW-1185">Reference proteome</keyword>
<organism evidence="2 3">
    <name type="scientific">Orchesella dallaii</name>
    <dbReference type="NCBI Taxonomy" id="48710"/>
    <lineage>
        <taxon>Eukaryota</taxon>
        <taxon>Metazoa</taxon>
        <taxon>Ecdysozoa</taxon>
        <taxon>Arthropoda</taxon>
        <taxon>Hexapoda</taxon>
        <taxon>Collembola</taxon>
        <taxon>Entomobryomorpha</taxon>
        <taxon>Entomobryoidea</taxon>
        <taxon>Orchesellidae</taxon>
        <taxon>Orchesellinae</taxon>
        <taxon>Orchesella</taxon>
    </lineage>
</organism>
<feature type="region of interest" description="Disordered" evidence="1">
    <location>
        <begin position="1"/>
        <end position="96"/>
    </location>
</feature>
<dbReference type="EMBL" id="CAXLJM020000028">
    <property type="protein sequence ID" value="CAL8097340.1"/>
    <property type="molecule type" value="Genomic_DNA"/>
</dbReference>
<reference evidence="2 3" key="1">
    <citation type="submission" date="2024-08" db="EMBL/GenBank/DDBJ databases">
        <authorList>
            <person name="Cucini C."/>
            <person name="Frati F."/>
        </authorList>
    </citation>
    <scope>NUCLEOTIDE SEQUENCE [LARGE SCALE GENOMIC DNA]</scope>
</reference>
<feature type="compositionally biased region" description="Polar residues" evidence="1">
    <location>
        <begin position="47"/>
        <end position="61"/>
    </location>
</feature>
<proteinExistence type="predicted"/>
<accession>A0ABP1QBV1</accession>
<evidence type="ECO:0000313" key="2">
    <source>
        <dbReference type="EMBL" id="CAL8097340.1"/>
    </source>
</evidence>
<evidence type="ECO:0000256" key="1">
    <source>
        <dbReference type="SAM" id="MobiDB-lite"/>
    </source>
</evidence>
<sequence>MDEVLKRAKAKIANSQAQKKAVAKEKKRRNSVRDKIRKNVSRGRLQIGTNQKPSSSTQDPSSPKVAPGGNLPNVTIGDKSTSGKSTTMEIKCEESSSLIRKDDMEKVTTASHLKVQFIGLAELPKLQPPYKSRKSSFPLRKHQDNDLGYNGRKYHRHVHQKRREKEYFAYKNGMEYRSSPSDFESD</sequence>
<comment type="caution">
    <text evidence="2">The sequence shown here is derived from an EMBL/GenBank/DDBJ whole genome shotgun (WGS) entry which is preliminary data.</text>
</comment>
<gene>
    <name evidence="2" type="ORF">ODALV1_LOCUS9621</name>
</gene>
<feature type="compositionally biased region" description="Polar residues" evidence="1">
    <location>
        <begin position="78"/>
        <end position="88"/>
    </location>
</feature>